<evidence type="ECO:0000313" key="9">
    <source>
        <dbReference type="Proteomes" id="UP000019849"/>
    </source>
</evidence>
<dbReference type="InterPro" id="IPR011765">
    <property type="entry name" value="Pept_M16_N"/>
</dbReference>
<reference evidence="7 9" key="1">
    <citation type="submission" date="2014-02" db="EMBL/GenBank/DDBJ databases">
        <title>Aquamicrobium defluvii Genome sequencing.</title>
        <authorList>
            <person name="Wang X."/>
        </authorList>
    </citation>
    <scope>NUCLEOTIDE SEQUENCE [LARGE SCALE GENOMIC DNA]</scope>
    <source>
        <strain evidence="7 9">W13Z1</strain>
    </source>
</reference>
<comment type="similarity">
    <text evidence="1">Belongs to the peptidase M16 family.</text>
</comment>
<evidence type="ECO:0000256" key="3">
    <source>
        <dbReference type="SAM" id="MobiDB-lite"/>
    </source>
</evidence>
<dbReference type="InterPro" id="IPR007863">
    <property type="entry name" value="Peptidase_M16_C"/>
</dbReference>
<dbReference type="EMBL" id="JENY01000011">
    <property type="protein sequence ID" value="EXL08849.1"/>
    <property type="molecule type" value="Genomic_DNA"/>
</dbReference>
<dbReference type="MEROPS" id="M16.019"/>
<dbReference type="eggNOG" id="COG0612">
    <property type="taxonomic scope" value="Bacteria"/>
</dbReference>
<evidence type="ECO:0000313" key="7">
    <source>
        <dbReference type="EMBL" id="EXL08849.1"/>
    </source>
</evidence>
<evidence type="ECO:0000259" key="6">
    <source>
        <dbReference type="Pfam" id="PF05193"/>
    </source>
</evidence>
<organism evidence="7 9">
    <name type="scientific">Aquamicrobium defluvii</name>
    <dbReference type="NCBI Taxonomy" id="69279"/>
    <lineage>
        <taxon>Bacteria</taxon>
        <taxon>Pseudomonadati</taxon>
        <taxon>Pseudomonadota</taxon>
        <taxon>Alphaproteobacteria</taxon>
        <taxon>Hyphomicrobiales</taxon>
        <taxon>Phyllobacteriaceae</taxon>
        <taxon>Aquamicrobium</taxon>
    </lineage>
</organism>
<dbReference type="SUPFAM" id="SSF63411">
    <property type="entry name" value="LuxS/MPP-like metallohydrolase"/>
    <property type="match status" value="2"/>
</dbReference>
<dbReference type="Proteomes" id="UP000019849">
    <property type="component" value="Unassembled WGS sequence"/>
</dbReference>
<proteinExistence type="inferred from homology"/>
<feature type="domain" description="Peptidase M16 N-terminal" evidence="5">
    <location>
        <begin position="47"/>
        <end position="192"/>
    </location>
</feature>
<dbReference type="OrthoDB" id="9811314at2"/>
<dbReference type="Pfam" id="PF00675">
    <property type="entry name" value="Peptidase_M16"/>
    <property type="match status" value="1"/>
</dbReference>
<dbReference type="GO" id="GO:0046872">
    <property type="term" value="F:metal ion binding"/>
    <property type="evidence" value="ECO:0007669"/>
    <property type="project" value="InterPro"/>
</dbReference>
<evidence type="ECO:0000256" key="1">
    <source>
        <dbReference type="ARBA" id="ARBA00007261"/>
    </source>
</evidence>
<evidence type="ECO:0000313" key="10">
    <source>
        <dbReference type="Proteomes" id="UP000294958"/>
    </source>
</evidence>
<dbReference type="EMBL" id="SNZF01000009">
    <property type="protein sequence ID" value="TDR35385.1"/>
    <property type="molecule type" value="Genomic_DNA"/>
</dbReference>
<evidence type="ECO:0000256" key="4">
    <source>
        <dbReference type="SAM" id="SignalP"/>
    </source>
</evidence>
<dbReference type="AlphaFoldDB" id="A0A011TB69"/>
<dbReference type="STRING" id="69279.BG36_03315"/>
<reference evidence="8 10" key="2">
    <citation type="submission" date="2019-03" db="EMBL/GenBank/DDBJ databases">
        <title>Genomic Encyclopedia of Type Strains, Phase IV (KMG-IV): sequencing the most valuable type-strain genomes for metagenomic binning, comparative biology and taxonomic classification.</title>
        <authorList>
            <person name="Goeker M."/>
        </authorList>
    </citation>
    <scope>NUCLEOTIDE SEQUENCE [LARGE SCALE GENOMIC DNA]</scope>
    <source>
        <strain evidence="8 10">DSM 11603</strain>
    </source>
</reference>
<dbReference type="PANTHER" id="PTHR11851">
    <property type="entry name" value="METALLOPROTEASE"/>
    <property type="match status" value="1"/>
</dbReference>
<feature type="signal peptide" evidence="4">
    <location>
        <begin position="1"/>
        <end position="26"/>
    </location>
</feature>
<keyword evidence="10" id="KW-1185">Reference proteome</keyword>
<dbReference type="PANTHER" id="PTHR11851:SF49">
    <property type="entry name" value="MITOCHONDRIAL-PROCESSING PEPTIDASE SUBUNIT ALPHA"/>
    <property type="match status" value="1"/>
</dbReference>
<keyword evidence="4" id="KW-0732">Signal</keyword>
<dbReference type="Proteomes" id="UP000294958">
    <property type="component" value="Unassembled WGS sequence"/>
</dbReference>
<keyword evidence="2" id="KW-0482">Metalloprotease</keyword>
<evidence type="ECO:0000259" key="5">
    <source>
        <dbReference type="Pfam" id="PF00675"/>
    </source>
</evidence>
<sequence>MTPTGNRLCAMFLGVWLGFGVLPAAADTQVAGETKISSFTLGNGMEVVVIPDHRAPIATHMVWYKVGSADEPPGKSGIAHFFEHLMFKGTTNHAAGEFDRAVAEIGGNNNAFTSYDYTAYFETVPADALEQMMAFEADRMRNLVLSDEVIATERDVVLEERRSRIDNDPSALLDEEVSATLWQNQPYRIPVIGWMQEMKQLNRADAQAFYDRYYTPNNAVLVVAGDVEEEAVKAMAERTYGKVARGPDLPPRERPVEPEQNTKRTVTLSDQRVSVPSFSAQWVVPSYSTAEPGEAEALDLLAEILGGGVRSRLYQELVVKQRIAVSTGASYSGTMLDDTSFAVYGAPVGQAALEQVETAVTREIARIADEGVTADELESAKKRFVRATIFARDRQTAMANIFGSTLATGGSVRDIEEWPGRIEKVTPEQIKTAAARYLVPSRSTTGYLLPQAKGGN</sequence>
<dbReference type="PATRIC" id="fig|69279.3.peg.2066"/>
<feature type="chain" id="PRO_5044537312" evidence="4">
    <location>
        <begin position="27"/>
        <end position="456"/>
    </location>
</feature>
<keyword evidence="2" id="KW-0378">Hydrolase</keyword>
<feature type="domain" description="Peptidase M16 C-terminal" evidence="6">
    <location>
        <begin position="201"/>
        <end position="383"/>
    </location>
</feature>
<dbReference type="GO" id="GO:0008237">
    <property type="term" value="F:metallopeptidase activity"/>
    <property type="evidence" value="ECO:0007669"/>
    <property type="project" value="UniProtKB-KW"/>
</dbReference>
<accession>A0A011TB69</accession>
<feature type="compositionally biased region" description="Basic and acidic residues" evidence="3">
    <location>
        <begin position="250"/>
        <end position="262"/>
    </location>
</feature>
<evidence type="ECO:0000256" key="2">
    <source>
        <dbReference type="ARBA" id="ARBA00023049"/>
    </source>
</evidence>
<dbReference type="HOGENOM" id="CLU_009902_1_0_5"/>
<evidence type="ECO:0000313" key="8">
    <source>
        <dbReference type="EMBL" id="TDR35385.1"/>
    </source>
</evidence>
<dbReference type="RefSeq" id="WP_035026176.1">
    <property type="nucleotide sequence ID" value="NZ_KK073885.1"/>
</dbReference>
<dbReference type="InterPro" id="IPR050361">
    <property type="entry name" value="MPP/UQCRC_Complex"/>
</dbReference>
<name>A0A011TB69_9HYPH</name>
<comment type="caution">
    <text evidence="7">The sequence shown here is derived from an EMBL/GenBank/DDBJ whole genome shotgun (WGS) entry which is preliminary data.</text>
</comment>
<protein>
    <submittedName>
        <fullName evidence="7">Zinc protease</fullName>
    </submittedName>
</protein>
<dbReference type="GO" id="GO:0006508">
    <property type="term" value="P:proteolysis"/>
    <property type="evidence" value="ECO:0007669"/>
    <property type="project" value="UniProtKB-KW"/>
</dbReference>
<gene>
    <name evidence="7" type="ORF">BG36_03315</name>
    <name evidence="8" type="ORF">DES43_10920</name>
</gene>
<dbReference type="InterPro" id="IPR011249">
    <property type="entry name" value="Metalloenz_LuxS/M16"/>
</dbReference>
<feature type="region of interest" description="Disordered" evidence="3">
    <location>
        <begin position="243"/>
        <end position="264"/>
    </location>
</feature>
<dbReference type="Pfam" id="PF05193">
    <property type="entry name" value="Peptidase_M16_C"/>
    <property type="match status" value="1"/>
</dbReference>
<keyword evidence="7" id="KW-0645">Protease</keyword>
<dbReference type="Gene3D" id="3.30.830.10">
    <property type="entry name" value="Metalloenzyme, LuxS/M16 peptidase-like"/>
    <property type="match status" value="2"/>
</dbReference>